<protein>
    <submittedName>
        <fullName evidence="3">Uncharacterized protein</fullName>
    </submittedName>
</protein>
<reference evidence="3" key="1">
    <citation type="submission" date="2022-01" db="EMBL/GenBank/DDBJ databases">
        <title>Novel bile acid biosynthetic pathways are enriched in the microbiome of centenarians.</title>
        <authorList>
            <person name="Sato Y."/>
            <person name="Atarashi K."/>
            <person name="Plichta R.D."/>
            <person name="Arai Y."/>
            <person name="Sasajima S."/>
            <person name="Kearney M.S."/>
            <person name="Suda W."/>
            <person name="Takeshita K."/>
            <person name="Sasaki T."/>
            <person name="Okamoto S."/>
            <person name="Skelly N.A."/>
            <person name="Okamura Y."/>
            <person name="Vlamakis H."/>
            <person name="Li Y."/>
            <person name="Tanoue T."/>
            <person name="Takei H."/>
            <person name="Nittono H."/>
            <person name="Narushima S."/>
            <person name="Irie J."/>
            <person name="Itoh H."/>
            <person name="Moriya K."/>
            <person name="Sugiura Y."/>
            <person name="Suematsu M."/>
            <person name="Moritoki N."/>
            <person name="Shibata S."/>
            <person name="Littman R.D."/>
            <person name="Fischbach A.M."/>
            <person name="Uwamino Y."/>
            <person name="Inoue T."/>
            <person name="Honda A."/>
            <person name="Hattori M."/>
            <person name="Murai T."/>
            <person name="Xavier J.R."/>
            <person name="Hirose N."/>
            <person name="Honda K."/>
        </authorList>
    </citation>
    <scope>NUCLEOTIDE SEQUENCE</scope>
    <source>
        <strain evidence="3">CE91-St55</strain>
    </source>
</reference>
<dbReference type="EMBL" id="BQNJ01000001">
    <property type="protein sequence ID" value="GKH01459.1"/>
    <property type="molecule type" value="Genomic_DNA"/>
</dbReference>
<comment type="caution">
    <text evidence="3">The sequence shown here is derived from an EMBL/GenBank/DDBJ whole genome shotgun (WGS) entry which is preliminary data.</text>
</comment>
<evidence type="ECO:0000313" key="4">
    <source>
        <dbReference type="Proteomes" id="UP001055091"/>
    </source>
</evidence>
<sequence length="467" mass="51566">MKRLISLCITAAVAASLCACGSKQDTAATNGTNGEAPVASAETSTEGQESKSGKKTQLRWMNIVSEGSDSYQLYQDAIKKFNENNDKYEIVSDTPSDLGTKLLVEYSAGTGPAISWSLTAQAKKLTDSGLIVNWSDIYGKDYGKNFTTWFTDQVRSYSDFGDGTLMMLPNEASVDGLFYNKTLFEKYGWKLPETFDDLISLAEEVQKEGYYLLSAGGAENRWAWLMSQLMVRTGGIDSYNHLTYGEGLKDWADPQYGYPQALEKFKQLVDAGAYYPGTVGMMVNEADTLFCTEKVVMYYEGSWKPGNWKNIVGEEWLNANVGVMSFPAMTDMEKGDPEAIIGGTLNGWIINESLSDEEKQACCEFLESIVSPDFYKGIIESGSMLYTGKVDYDREKAPEATNMLYDRFQSGVQMAPSMDCVMDQAMLDAVVNSVPSALINDTMTVEEAVNVVAQVGQESYEDYMASK</sequence>
<dbReference type="Pfam" id="PF01547">
    <property type="entry name" value="SBP_bac_1"/>
    <property type="match status" value="1"/>
</dbReference>
<dbReference type="InterPro" id="IPR050490">
    <property type="entry name" value="Bact_solute-bd_prot1"/>
</dbReference>
<name>A0A413X901_9FIRM</name>
<evidence type="ECO:0000256" key="1">
    <source>
        <dbReference type="SAM" id="MobiDB-lite"/>
    </source>
</evidence>
<dbReference type="Proteomes" id="UP001055091">
    <property type="component" value="Unassembled WGS sequence"/>
</dbReference>
<dbReference type="RefSeq" id="WP_118076905.1">
    <property type="nucleotide sequence ID" value="NZ_BQNJ01000001.1"/>
</dbReference>
<feature type="region of interest" description="Disordered" evidence="1">
    <location>
        <begin position="29"/>
        <end position="55"/>
    </location>
</feature>
<dbReference type="PANTHER" id="PTHR43649:SF17">
    <property type="entry name" value="ABC TRANSPORTER SOLUTE BINDING PROTEIN-SUGAR TRANSPORT"/>
    <property type="match status" value="1"/>
</dbReference>
<dbReference type="Gene3D" id="3.40.190.10">
    <property type="entry name" value="Periplasmic binding protein-like II"/>
    <property type="match status" value="2"/>
</dbReference>
<gene>
    <name evidence="3" type="ORF">CE91St55_34400</name>
</gene>
<accession>A0A413X901</accession>
<evidence type="ECO:0000256" key="2">
    <source>
        <dbReference type="SAM" id="SignalP"/>
    </source>
</evidence>
<dbReference type="PANTHER" id="PTHR43649">
    <property type="entry name" value="ARABINOSE-BINDING PROTEIN-RELATED"/>
    <property type="match status" value="1"/>
</dbReference>
<evidence type="ECO:0000313" key="3">
    <source>
        <dbReference type="EMBL" id="GKH01459.1"/>
    </source>
</evidence>
<feature type="chain" id="PRO_5043579594" evidence="2">
    <location>
        <begin position="28"/>
        <end position="467"/>
    </location>
</feature>
<proteinExistence type="predicted"/>
<keyword evidence="2" id="KW-0732">Signal</keyword>
<feature type="signal peptide" evidence="2">
    <location>
        <begin position="1"/>
        <end position="27"/>
    </location>
</feature>
<dbReference type="SUPFAM" id="SSF53850">
    <property type="entry name" value="Periplasmic binding protein-like II"/>
    <property type="match status" value="1"/>
</dbReference>
<organism evidence="3 4">
    <name type="scientific">Hungatella hathewayi</name>
    <dbReference type="NCBI Taxonomy" id="154046"/>
    <lineage>
        <taxon>Bacteria</taxon>
        <taxon>Bacillati</taxon>
        <taxon>Bacillota</taxon>
        <taxon>Clostridia</taxon>
        <taxon>Lachnospirales</taxon>
        <taxon>Lachnospiraceae</taxon>
        <taxon>Hungatella</taxon>
    </lineage>
</organism>
<dbReference type="InterPro" id="IPR006059">
    <property type="entry name" value="SBP"/>
</dbReference>
<dbReference type="GeneID" id="93152229"/>
<dbReference type="PROSITE" id="PS51257">
    <property type="entry name" value="PROKAR_LIPOPROTEIN"/>
    <property type="match status" value="1"/>
</dbReference>
<dbReference type="AlphaFoldDB" id="A0A413X901"/>